<accession>D6SQN6</accession>
<feature type="transmembrane region" description="Helical" evidence="5">
    <location>
        <begin position="232"/>
        <end position="250"/>
    </location>
</feature>
<keyword evidence="7" id="KW-1185">Reference proteome</keyword>
<evidence type="ECO:0000256" key="1">
    <source>
        <dbReference type="ARBA" id="ARBA00004141"/>
    </source>
</evidence>
<organism evidence="6 7">
    <name type="scientific">Desulfonatronospira thiodismutans ASO3-1</name>
    <dbReference type="NCBI Taxonomy" id="555779"/>
    <lineage>
        <taxon>Bacteria</taxon>
        <taxon>Pseudomonadati</taxon>
        <taxon>Thermodesulfobacteriota</taxon>
        <taxon>Desulfovibrionia</taxon>
        <taxon>Desulfovibrionales</taxon>
        <taxon>Desulfonatronovibrionaceae</taxon>
        <taxon>Desulfonatronospira</taxon>
    </lineage>
</organism>
<dbReference type="eggNOG" id="COG0805">
    <property type="taxonomic scope" value="Bacteria"/>
</dbReference>
<evidence type="ECO:0000313" key="7">
    <source>
        <dbReference type="Proteomes" id="UP000005496"/>
    </source>
</evidence>
<comment type="caution">
    <text evidence="6">The sequence shown here is derived from an EMBL/GenBank/DDBJ whole genome shotgun (WGS) entry which is preliminary data.</text>
</comment>
<comment type="subcellular location">
    <subcellularLocation>
        <location evidence="5">Cell membrane</location>
        <topology evidence="5">Multi-pass membrane protein</topology>
    </subcellularLocation>
    <subcellularLocation>
        <location evidence="1">Membrane</location>
        <topology evidence="1">Multi-pass membrane protein</topology>
    </subcellularLocation>
</comment>
<dbReference type="GO" id="GO:0043953">
    <property type="term" value="P:protein transport by the Tat complex"/>
    <property type="evidence" value="ECO:0007669"/>
    <property type="project" value="UniProtKB-UniRule"/>
</dbReference>
<evidence type="ECO:0000313" key="6">
    <source>
        <dbReference type="EMBL" id="EFI35062.1"/>
    </source>
</evidence>
<evidence type="ECO:0000256" key="5">
    <source>
        <dbReference type="HAMAP-Rule" id="MF_00902"/>
    </source>
</evidence>
<dbReference type="EMBL" id="ACJN02000002">
    <property type="protein sequence ID" value="EFI35062.1"/>
    <property type="molecule type" value="Genomic_DNA"/>
</dbReference>
<dbReference type="HAMAP" id="MF_00902">
    <property type="entry name" value="TatC"/>
    <property type="match status" value="1"/>
</dbReference>
<gene>
    <name evidence="5" type="primary">tatC</name>
    <name evidence="6" type="ORF">Dthio_PD2456</name>
</gene>
<keyword evidence="5" id="KW-0813">Transport</keyword>
<keyword evidence="5" id="KW-1003">Cell membrane</keyword>
<dbReference type="GO" id="GO:0033281">
    <property type="term" value="C:TAT protein transport complex"/>
    <property type="evidence" value="ECO:0007669"/>
    <property type="project" value="UniProtKB-UniRule"/>
</dbReference>
<keyword evidence="2 5" id="KW-0812">Transmembrane</keyword>
<feature type="transmembrane region" description="Helical" evidence="5">
    <location>
        <begin position="123"/>
        <end position="150"/>
    </location>
</feature>
<dbReference type="GO" id="GO:0009977">
    <property type="term" value="F:proton motive force dependent protein transmembrane transporter activity"/>
    <property type="evidence" value="ECO:0007669"/>
    <property type="project" value="TreeGrafter"/>
</dbReference>
<dbReference type="Pfam" id="PF00902">
    <property type="entry name" value="TatC"/>
    <property type="match status" value="1"/>
</dbReference>
<feature type="transmembrane region" description="Helical" evidence="5">
    <location>
        <begin position="33"/>
        <end position="51"/>
    </location>
</feature>
<feature type="transmembrane region" description="Helical" evidence="5">
    <location>
        <begin position="170"/>
        <end position="196"/>
    </location>
</feature>
<reference evidence="6" key="1">
    <citation type="submission" date="2010-05" db="EMBL/GenBank/DDBJ databases">
        <title>The draft genome of Desulfonatronospira thiodismutans ASO3-1.</title>
        <authorList>
            <consortium name="US DOE Joint Genome Institute (JGI-PGF)"/>
            <person name="Lucas S."/>
            <person name="Copeland A."/>
            <person name="Lapidus A."/>
            <person name="Cheng J.-F."/>
            <person name="Bruce D."/>
            <person name="Goodwin L."/>
            <person name="Pitluck S."/>
            <person name="Chertkov O."/>
            <person name="Brettin T."/>
            <person name="Detter J.C."/>
            <person name="Han C."/>
            <person name="Land M.L."/>
            <person name="Hauser L."/>
            <person name="Kyrpides N."/>
            <person name="Mikhailova N."/>
            <person name="Muyzer G."/>
            <person name="Woyke T."/>
        </authorList>
    </citation>
    <scope>NUCLEOTIDE SEQUENCE [LARGE SCALE GENOMIC DNA]</scope>
    <source>
        <strain evidence="6">ASO3-1</strain>
    </source>
</reference>
<sequence length="269" mass="31134">MTTEHDQETTEEEMPEEEGMTFTEHLEELRYRLFRIIIAAFVGFLICYAFKERLFDILMQPLVKVLPEASSMIFTGLPEAFFTYLKVSLVAGVFLASPYIFYQIWRFVGPGMYETERKFIIPIAFISALFFVVGALFGYFVVFPIGFQFFVGFANEMIQPMPSLREYFSFAVKLLFAFGIAFELPLFIFFLARLGIVSSKGLRKQRKYAVLVIFLAAAFLTPPDIISQVLMSGPLILLYEVSIWVAYIWGRERKFRGKKEDDDQDDDEP</sequence>
<dbReference type="PANTHER" id="PTHR30371:SF0">
    <property type="entry name" value="SEC-INDEPENDENT PROTEIN TRANSLOCASE PROTEIN TATC, CHLOROPLASTIC-RELATED"/>
    <property type="match status" value="1"/>
</dbReference>
<keyword evidence="4 5" id="KW-0472">Membrane</keyword>
<comment type="function">
    <text evidence="5">Part of the twin-arginine translocation (Tat) system that transports large folded proteins containing a characteristic twin-arginine motif in their signal peptide across membranes.</text>
</comment>
<feature type="transmembrane region" description="Helical" evidence="5">
    <location>
        <begin position="208"/>
        <end position="226"/>
    </location>
</feature>
<dbReference type="InterPro" id="IPR019820">
    <property type="entry name" value="Sec-indep_translocase_CS"/>
</dbReference>
<keyword evidence="5" id="KW-0653">Protein transport</keyword>
<dbReference type="PROSITE" id="PS01218">
    <property type="entry name" value="TATC"/>
    <property type="match status" value="1"/>
</dbReference>
<dbReference type="InterPro" id="IPR002033">
    <property type="entry name" value="TatC"/>
</dbReference>
<dbReference type="PANTHER" id="PTHR30371">
    <property type="entry name" value="SEC-INDEPENDENT PROTEIN TRANSLOCASE PROTEIN TATC"/>
    <property type="match status" value="1"/>
</dbReference>
<keyword evidence="3 5" id="KW-1133">Transmembrane helix</keyword>
<name>D6SQN6_9BACT</name>
<comment type="subunit">
    <text evidence="5">Forms a complex with TatA.</text>
</comment>
<evidence type="ECO:0000256" key="3">
    <source>
        <dbReference type="ARBA" id="ARBA00022989"/>
    </source>
</evidence>
<dbReference type="PRINTS" id="PR01840">
    <property type="entry name" value="TATCFAMILY"/>
</dbReference>
<keyword evidence="5" id="KW-0811">Translocation</keyword>
<protein>
    <recommendedName>
        <fullName evidence="5">Sec-independent protein translocase protein TatC</fullName>
    </recommendedName>
</protein>
<dbReference type="Proteomes" id="UP000005496">
    <property type="component" value="Unassembled WGS sequence"/>
</dbReference>
<comment type="similarity">
    <text evidence="5">Belongs to the TatC family.</text>
</comment>
<dbReference type="NCBIfam" id="TIGR00945">
    <property type="entry name" value="tatC"/>
    <property type="match status" value="1"/>
</dbReference>
<evidence type="ECO:0000256" key="2">
    <source>
        <dbReference type="ARBA" id="ARBA00022692"/>
    </source>
</evidence>
<dbReference type="AlphaFoldDB" id="D6SQN6"/>
<dbReference type="GO" id="GO:0065002">
    <property type="term" value="P:intracellular protein transmembrane transport"/>
    <property type="evidence" value="ECO:0007669"/>
    <property type="project" value="TreeGrafter"/>
</dbReference>
<feature type="transmembrane region" description="Helical" evidence="5">
    <location>
        <begin position="81"/>
        <end position="102"/>
    </location>
</feature>
<evidence type="ECO:0000256" key="4">
    <source>
        <dbReference type="ARBA" id="ARBA00023136"/>
    </source>
</evidence>
<proteinExistence type="inferred from homology"/>